<feature type="region of interest" description="Disordered" evidence="1">
    <location>
        <begin position="227"/>
        <end position="281"/>
    </location>
</feature>
<dbReference type="Gene3D" id="3.80.10.10">
    <property type="entry name" value="Ribonuclease Inhibitor"/>
    <property type="match status" value="1"/>
</dbReference>
<sequence>MHALLRDSLLRNSATYVDNLKNIEEVLCFLQHDSVLSNEEIAFILPISKTEDKVKVLLEILVSKDDRAFYVFRDALRKTGFGHLEDLLDDGATAFTGPGTRGKHRVKRLSPLQTAYATPRAPQARGDLRRKSDATRRTKKKTISPRQETDALADGEHAQLPNEQVSQSGEVSQRETPRKPKERPPESQSEQTLTNTPPSTEGPTLVTQQCLQFSIMSVEKVSPIPSEASQDLEVDTDKNSSVPSPESILQEEIYFQTQTSSTHEDQENDELTTENDAVYSDTASPRRAYRCKLSLHLKSIQQRGNKSNISQPEQDRLKKAGDLFTTELMTISQRYIDLEAVLKKNGATLLTVSKGNRANSVTCLLWFGNEDDLQRFWLAYREGTVAMDMSRDLVSDDVCKAAKRLNLTVGCHMVEKEYQMGKAHFQGEFEGLLDPSHYPTFEKYIVDFFQGGGDGSTLHAPFRTSSLLSCLLQDKFFWPFVCSYWKDCRQPPATLTDFVLYCVEDGANLARENDGETAIQFYKVLHENLSKLSGIGEVNMQFSATIKSRSALVRTDETFPLLDLLLFMNHLKVLVLQNQSLSDSSVATLSQRLSCLHLLEELDLSNNGMNDQNIMELTQSFPHIPNVKILKLTGNKTTPSGTKHLLDQMSSLQHLEKADFRVLNLSGVQVSLEDATKMSHTFRAMGNLTSVDFSGCGLDDDAALTMVENLRKLSHIRNLNLGGNQITDKGVTAIFRQLRHMKALCRLDLSSNKMTTACLALLTDHIRSLNELKELILLGVHPEEASVSETLQLVLGFINSLEGSMGSGEDADSLFDKILNEDLDDEVLESNIKESLLKSEPIVIWTGELSLHLGIITV</sequence>
<dbReference type="Proteomes" id="UP000515135">
    <property type="component" value="Unplaced"/>
</dbReference>
<evidence type="ECO:0000313" key="3">
    <source>
        <dbReference type="Proteomes" id="UP000515135"/>
    </source>
</evidence>
<dbReference type="GO" id="GO:0005634">
    <property type="term" value="C:nucleus"/>
    <property type="evidence" value="ECO:0007669"/>
    <property type="project" value="TreeGrafter"/>
</dbReference>
<evidence type="ECO:0000313" key="4">
    <source>
        <dbReference type="RefSeq" id="XP_019637612.1"/>
    </source>
</evidence>
<dbReference type="PANTHER" id="PTHR24113">
    <property type="entry name" value="RAN GTPASE-ACTIVATING PROTEIN 1"/>
    <property type="match status" value="1"/>
</dbReference>
<dbReference type="Pfam" id="PF00619">
    <property type="entry name" value="CARD"/>
    <property type="match status" value="1"/>
</dbReference>
<dbReference type="InterPro" id="IPR011029">
    <property type="entry name" value="DEATH-like_dom_sf"/>
</dbReference>
<dbReference type="PANTHER" id="PTHR24113:SF15">
    <property type="entry name" value="NACHT DOMAIN-CONTAINING PROTEIN"/>
    <property type="match status" value="1"/>
</dbReference>
<dbReference type="GO" id="GO:0005829">
    <property type="term" value="C:cytosol"/>
    <property type="evidence" value="ECO:0007669"/>
    <property type="project" value="TreeGrafter"/>
</dbReference>
<dbReference type="InterPro" id="IPR001611">
    <property type="entry name" value="Leu-rich_rpt"/>
</dbReference>
<dbReference type="Gene3D" id="1.10.533.10">
    <property type="entry name" value="Death Domain, Fas"/>
    <property type="match status" value="1"/>
</dbReference>
<dbReference type="KEGG" id="bbel:109479969"/>
<dbReference type="SMART" id="SM00368">
    <property type="entry name" value="LRR_RI"/>
    <property type="match status" value="3"/>
</dbReference>
<dbReference type="OrthoDB" id="2013972at2759"/>
<feature type="compositionally biased region" description="Basic and acidic residues" evidence="1">
    <location>
        <begin position="172"/>
        <end position="185"/>
    </location>
</feature>
<dbReference type="AlphaFoldDB" id="A0A6P5A310"/>
<feature type="compositionally biased region" description="Basic and acidic residues" evidence="1">
    <location>
        <begin position="126"/>
        <end position="136"/>
    </location>
</feature>
<dbReference type="Pfam" id="PF13516">
    <property type="entry name" value="LRR_6"/>
    <property type="match status" value="1"/>
</dbReference>
<feature type="compositionally biased region" description="Polar residues" evidence="1">
    <location>
        <begin position="161"/>
        <end position="171"/>
    </location>
</feature>
<dbReference type="GeneID" id="109479969"/>
<keyword evidence="3" id="KW-1185">Reference proteome</keyword>
<dbReference type="GO" id="GO:0042981">
    <property type="term" value="P:regulation of apoptotic process"/>
    <property type="evidence" value="ECO:0007669"/>
    <property type="project" value="InterPro"/>
</dbReference>
<feature type="domain" description="CARD" evidence="2">
    <location>
        <begin position="1"/>
        <end position="91"/>
    </location>
</feature>
<dbReference type="InterPro" id="IPR001315">
    <property type="entry name" value="CARD"/>
</dbReference>
<evidence type="ECO:0000259" key="2">
    <source>
        <dbReference type="PROSITE" id="PS50209"/>
    </source>
</evidence>
<organism evidence="3 4">
    <name type="scientific">Branchiostoma belcheri</name>
    <name type="common">Amphioxus</name>
    <dbReference type="NCBI Taxonomy" id="7741"/>
    <lineage>
        <taxon>Eukaryota</taxon>
        <taxon>Metazoa</taxon>
        <taxon>Chordata</taxon>
        <taxon>Cephalochordata</taxon>
        <taxon>Leptocardii</taxon>
        <taxon>Amphioxiformes</taxon>
        <taxon>Branchiostomatidae</taxon>
        <taxon>Branchiostoma</taxon>
    </lineage>
</organism>
<feature type="compositionally biased region" description="Polar residues" evidence="1">
    <location>
        <begin position="187"/>
        <end position="204"/>
    </location>
</feature>
<dbReference type="PROSITE" id="PS50209">
    <property type="entry name" value="CARD"/>
    <property type="match status" value="1"/>
</dbReference>
<accession>A0A6P5A310</accession>
<dbReference type="GO" id="GO:0048471">
    <property type="term" value="C:perinuclear region of cytoplasm"/>
    <property type="evidence" value="ECO:0007669"/>
    <property type="project" value="TreeGrafter"/>
</dbReference>
<dbReference type="SUPFAM" id="SSF47986">
    <property type="entry name" value="DEATH domain"/>
    <property type="match status" value="1"/>
</dbReference>
<dbReference type="GO" id="GO:0031267">
    <property type="term" value="F:small GTPase binding"/>
    <property type="evidence" value="ECO:0007669"/>
    <property type="project" value="TreeGrafter"/>
</dbReference>
<proteinExistence type="predicted"/>
<name>A0A6P5A310_BRABE</name>
<reference evidence="4" key="1">
    <citation type="submission" date="2025-08" db="UniProtKB">
        <authorList>
            <consortium name="RefSeq"/>
        </authorList>
    </citation>
    <scope>IDENTIFICATION</scope>
    <source>
        <tissue evidence="4">Gonad</tissue>
    </source>
</reference>
<dbReference type="RefSeq" id="XP_019637612.1">
    <property type="nucleotide sequence ID" value="XM_019782053.1"/>
</dbReference>
<dbReference type="InterPro" id="IPR027038">
    <property type="entry name" value="RanGap"/>
</dbReference>
<dbReference type="InterPro" id="IPR032675">
    <property type="entry name" value="LRR_dom_sf"/>
</dbReference>
<dbReference type="SUPFAM" id="SSF52047">
    <property type="entry name" value="RNI-like"/>
    <property type="match status" value="1"/>
</dbReference>
<dbReference type="CDD" id="cd01671">
    <property type="entry name" value="CARD"/>
    <property type="match status" value="1"/>
</dbReference>
<protein>
    <submittedName>
        <fullName evidence="4">Uncharacterized protein LOC109479969</fullName>
    </submittedName>
</protein>
<gene>
    <name evidence="4" type="primary">LOC109479969</name>
</gene>
<dbReference type="GO" id="GO:0005096">
    <property type="term" value="F:GTPase activator activity"/>
    <property type="evidence" value="ECO:0007669"/>
    <property type="project" value="InterPro"/>
</dbReference>
<evidence type="ECO:0000256" key="1">
    <source>
        <dbReference type="SAM" id="MobiDB-lite"/>
    </source>
</evidence>
<feature type="region of interest" description="Disordered" evidence="1">
    <location>
        <begin position="95"/>
        <end position="204"/>
    </location>
</feature>
<dbReference type="GO" id="GO:0006913">
    <property type="term" value="P:nucleocytoplasmic transport"/>
    <property type="evidence" value="ECO:0007669"/>
    <property type="project" value="TreeGrafter"/>
</dbReference>